<evidence type="ECO:0000256" key="8">
    <source>
        <dbReference type="ARBA" id="ARBA00023136"/>
    </source>
</evidence>
<protein>
    <submittedName>
        <fullName evidence="10">Cobalt ABC transporter</fullName>
    </submittedName>
</protein>
<accession>A0A0B5QRN2</accession>
<dbReference type="InterPro" id="IPR017871">
    <property type="entry name" value="ABC_transporter-like_CS"/>
</dbReference>
<reference evidence="11" key="1">
    <citation type="submission" date="2014-12" db="EMBL/GenBank/DDBJ databases">
        <title>Genome sequence of Clostridium beijerinckii strain 59B.</title>
        <authorList>
            <person name="Little G.T."/>
            <person name="Minton N.P."/>
        </authorList>
    </citation>
    <scope>NUCLEOTIDE SEQUENCE [LARGE SCALE GENOMIC DNA]</scope>
    <source>
        <strain evidence="11">59B</strain>
    </source>
</reference>
<keyword evidence="4" id="KW-1003">Cell membrane</keyword>
<evidence type="ECO:0000313" key="11">
    <source>
        <dbReference type="Proteomes" id="UP000031866"/>
    </source>
</evidence>
<dbReference type="RefSeq" id="WP_041898638.1">
    <property type="nucleotide sequence ID" value="NZ_CP010086.2"/>
</dbReference>
<evidence type="ECO:0000256" key="2">
    <source>
        <dbReference type="ARBA" id="ARBA00005417"/>
    </source>
</evidence>
<gene>
    <name evidence="10" type="ORF">LF65_04171</name>
</gene>
<evidence type="ECO:0000256" key="5">
    <source>
        <dbReference type="ARBA" id="ARBA00022741"/>
    </source>
</evidence>
<evidence type="ECO:0000256" key="3">
    <source>
        <dbReference type="ARBA" id="ARBA00022448"/>
    </source>
</evidence>
<dbReference type="GO" id="GO:0016887">
    <property type="term" value="F:ATP hydrolysis activity"/>
    <property type="evidence" value="ECO:0007669"/>
    <property type="project" value="InterPro"/>
</dbReference>
<sequence length="242" mass="27505">MIDIKDANYSYDAEVTALKNVNLHIDEGEAIALIGVNGSGKSTLMKLINGLIIADSGSYLFEGEEINNKKMQNEEFSKAFHKKIGFVFQNSDVQLFCSNVYDEIAFGPRQMGMDEEEVRKRVEDTLKLLKIEELRDRQPYHLSGGEKKKVSIATVVVLNPDVYIFDEPMNGLDPKTKRFLKEFMIAINNAGKTILCSTHDFEYVKGVFKRAIVFSSNHAIIRDGDYDEIMNHSDFLYDNNII</sequence>
<dbReference type="PANTHER" id="PTHR43553">
    <property type="entry name" value="HEAVY METAL TRANSPORTER"/>
    <property type="match status" value="1"/>
</dbReference>
<comment type="similarity">
    <text evidence="2">Belongs to the ABC transporter superfamily.</text>
</comment>
<keyword evidence="5" id="KW-0547">Nucleotide-binding</keyword>
<keyword evidence="7" id="KW-1278">Translocase</keyword>
<dbReference type="InterPro" id="IPR003593">
    <property type="entry name" value="AAA+_ATPase"/>
</dbReference>
<dbReference type="InterPro" id="IPR027417">
    <property type="entry name" value="P-loop_NTPase"/>
</dbReference>
<keyword evidence="8" id="KW-0472">Membrane</keyword>
<keyword evidence="3" id="KW-0813">Transport</keyword>
<dbReference type="GO" id="GO:0043190">
    <property type="term" value="C:ATP-binding cassette (ABC) transporter complex"/>
    <property type="evidence" value="ECO:0007669"/>
    <property type="project" value="TreeGrafter"/>
</dbReference>
<dbReference type="PANTHER" id="PTHR43553:SF27">
    <property type="entry name" value="ENERGY-COUPLING FACTOR TRANSPORTER ATP-BINDING PROTEIN ECFA2"/>
    <property type="match status" value="1"/>
</dbReference>
<comment type="subcellular location">
    <subcellularLocation>
        <location evidence="1">Cell membrane</location>
        <topology evidence="1">Peripheral membrane protein</topology>
    </subcellularLocation>
</comment>
<dbReference type="SMART" id="SM00382">
    <property type="entry name" value="AAA"/>
    <property type="match status" value="1"/>
</dbReference>
<keyword evidence="6" id="KW-0067">ATP-binding</keyword>
<feature type="domain" description="ABC transporter" evidence="9">
    <location>
        <begin position="2"/>
        <end position="242"/>
    </location>
</feature>
<dbReference type="PROSITE" id="PS50893">
    <property type="entry name" value="ABC_TRANSPORTER_2"/>
    <property type="match status" value="1"/>
</dbReference>
<proteinExistence type="inferred from homology"/>
<dbReference type="OrthoDB" id="9784332at2"/>
<dbReference type="GO" id="GO:0042626">
    <property type="term" value="F:ATPase-coupled transmembrane transporter activity"/>
    <property type="evidence" value="ECO:0007669"/>
    <property type="project" value="TreeGrafter"/>
</dbReference>
<dbReference type="KEGG" id="cbei:LF65_04171"/>
<name>A0A0B5QRN2_CLOBE</name>
<dbReference type="Pfam" id="PF00005">
    <property type="entry name" value="ABC_tran"/>
    <property type="match status" value="1"/>
</dbReference>
<dbReference type="AlphaFoldDB" id="A0A0B5QRN2"/>
<dbReference type="PROSITE" id="PS00211">
    <property type="entry name" value="ABC_TRANSPORTER_1"/>
    <property type="match status" value="1"/>
</dbReference>
<dbReference type="Proteomes" id="UP000031866">
    <property type="component" value="Chromosome"/>
</dbReference>
<evidence type="ECO:0000256" key="4">
    <source>
        <dbReference type="ARBA" id="ARBA00022475"/>
    </source>
</evidence>
<evidence type="ECO:0000256" key="7">
    <source>
        <dbReference type="ARBA" id="ARBA00022967"/>
    </source>
</evidence>
<dbReference type="InterPro" id="IPR015856">
    <property type="entry name" value="ABC_transpr_CbiO/EcfA_su"/>
</dbReference>
<dbReference type="FunFam" id="3.40.50.300:FF:000224">
    <property type="entry name" value="Energy-coupling factor transporter ATP-binding protein EcfA"/>
    <property type="match status" value="1"/>
</dbReference>
<dbReference type="EMBL" id="CP010086">
    <property type="protein sequence ID" value="AJH00713.1"/>
    <property type="molecule type" value="Genomic_DNA"/>
</dbReference>
<evidence type="ECO:0000313" key="10">
    <source>
        <dbReference type="EMBL" id="AJH00713.1"/>
    </source>
</evidence>
<evidence type="ECO:0000259" key="9">
    <source>
        <dbReference type="PROSITE" id="PS50893"/>
    </source>
</evidence>
<evidence type="ECO:0000256" key="6">
    <source>
        <dbReference type="ARBA" id="ARBA00022840"/>
    </source>
</evidence>
<dbReference type="GO" id="GO:0005524">
    <property type="term" value="F:ATP binding"/>
    <property type="evidence" value="ECO:0007669"/>
    <property type="project" value="UniProtKB-KW"/>
</dbReference>
<dbReference type="InterPro" id="IPR003439">
    <property type="entry name" value="ABC_transporter-like_ATP-bd"/>
</dbReference>
<dbReference type="STRING" id="1520.LF65_04171"/>
<dbReference type="InterPro" id="IPR050095">
    <property type="entry name" value="ECF_ABC_transporter_ATP-bd"/>
</dbReference>
<dbReference type="CDD" id="cd03225">
    <property type="entry name" value="ABC_cobalt_CbiO_domain1"/>
    <property type="match status" value="1"/>
</dbReference>
<organism evidence="10 11">
    <name type="scientific">Clostridium beijerinckii</name>
    <name type="common">Clostridium MP</name>
    <dbReference type="NCBI Taxonomy" id="1520"/>
    <lineage>
        <taxon>Bacteria</taxon>
        <taxon>Bacillati</taxon>
        <taxon>Bacillota</taxon>
        <taxon>Clostridia</taxon>
        <taxon>Eubacteriales</taxon>
        <taxon>Clostridiaceae</taxon>
        <taxon>Clostridium</taxon>
    </lineage>
</organism>
<dbReference type="SUPFAM" id="SSF52540">
    <property type="entry name" value="P-loop containing nucleoside triphosphate hydrolases"/>
    <property type="match status" value="1"/>
</dbReference>
<dbReference type="Gene3D" id="3.40.50.300">
    <property type="entry name" value="P-loop containing nucleotide triphosphate hydrolases"/>
    <property type="match status" value="1"/>
</dbReference>
<evidence type="ECO:0000256" key="1">
    <source>
        <dbReference type="ARBA" id="ARBA00004202"/>
    </source>
</evidence>